<dbReference type="PANTHER" id="PTHR24406">
    <property type="entry name" value="TRANSCRIPTIONAL REPRESSOR CTCFL-RELATED"/>
    <property type="match status" value="1"/>
</dbReference>
<feature type="domain" description="C2H2-type" evidence="13">
    <location>
        <begin position="126"/>
        <end position="148"/>
    </location>
</feature>
<evidence type="ECO:0000313" key="15">
    <source>
        <dbReference type="Proteomes" id="UP000887568"/>
    </source>
</evidence>
<keyword evidence="3" id="KW-0479">Metal-binding</keyword>
<comment type="similarity">
    <text evidence="2">Belongs to the krueppel C2H2-type zinc-finger protein family.</text>
</comment>
<dbReference type="GO" id="GO:0042802">
    <property type="term" value="F:identical protein binding"/>
    <property type="evidence" value="ECO:0007669"/>
    <property type="project" value="UniProtKB-ARBA"/>
</dbReference>
<keyword evidence="15" id="KW-1185">Reference proteome</keyword>
<dbReference type="EnsemblMetazoa" id="XM_038220823.1">
    <property type="protein sequence ID" value="XP_038076751.1"/>
    <property type="gene ID" value="LOC119744726"/>
</dbReference>
<evidence type="ECO:0000259" key="13">
    <source>
        <dbReference type="PROSITE" id="PS50157"/>
    </source>
</evidence>
<dbReference type="InterPro" id="IPR013087">
    <property type="entry name" value="Znf_C2H2_type"/>
</dbReference>
<dbReference type="InterPro" id="IPR036236">
    <property type="entry name" value="Znf_C2H2_sf"/>
</dbReference>
<comment type="subcellular location">
    <subcellularLocation>
        <location evidence="1">Nucleus</location>
    </subcellularLocation>
</comment>
<evidence type="ECO:0000256" key="4">
    <source>
        <dbReference type="ARBA" id="ARBA00022737"/>
    </source>
</evidence>
<dbReference type="PROSITE" id="PS50157">
    <property type="entry name" value="ZINC_FINGER_C2H2_2"/>
    <property type="match status" value="4"/>
</dbReference>
<evidence type="ECO:0000256" key="12">
    <source>
        <dbReference type="SAM" id="MobiDB-lite"/>
    </source>
</evidence>
<keyword evidence="5 11" id="KW-0863">Zinc-finger</keyword>
<keyword evidence="4" id="KW-0677">Repeat</keyword>
<feature type="domain" description="C2H2-type" evidence="13">
    <location>
        <begin position="154"/>
        <end position="181"/>
    </location>
</feature>
<dbReference type="SMART" id="SM00355">
    <property type="entry name" value="ZnF_C2H2"/>
    <property type="match status" value="6"/>
</dbReference>
<reference evidence="14" key="1">
    <citation type="submission" date="2022-11" db="UniProtKB">
        <authorList>
            <consortium name="EnsemblMetazoa"/>
        </authorList>
    </citation>
    <scope>IDENTIFICATION</scope>
</reference>
<feature type="region of interest" description="Disordered" evidence="12">
    <location>
        <begin position="309"/>
        <end position="333"/>
    </location>
</feature>
<name>A0A914BKW3_PATMI</name>
<dbReference type="RefSeq" id="XP_038076744.1">
    <property type="nucleotide sequence ID" value="XM_038220816.1"/>
</dbReference>
<dbReference type="RefSeq" id="XP_038076751.1">
    <property type="nucleotide sequence ID" value="XM_038220823.1"/>
</dbReference>
<dbReference type="EnsemblMetazoa" id="XM_038220816.1">
    <property type="protein sequence ID" value="XP_038076744.1"/>
    <property type="gene ID" value="LOC119744726"/>
</dbReference>
<evidence type="ECO:0000256" key="9">
    <source>
        <dbReference type="ARBA" id="ARBA00023163"/>
    </source>
</evidence>
<dbReference type="GeneID" id="119744726"/>
<accession>A0A914BKW3</accession>
<evidence type="ECO:0000256" key="8">
    <source>
        <dbReference type="ARBA" id="ARBA00023125"/>
    </source>
</evidence>
<feature type="domain" description="C2H2-type" evidence="13">
    <location>
        <begin position="67"/>
        <end position="98"/>
    </location>
</feature>
<keyword evidence="8" id="KW-0238">DNA-binding</keyword>
<evidence type="ECO:0000256" key="5">
    <source>
        <dbReference type="ARBA" id="ARBA00022771"/>
    </source>
</evidence>
<evidence type="ECO:0000256" key="10">
    <source>
        <dbReference type="ARBA" id="ARBA00023242"/>
    </source>
</evidence>
<evidence type="ECO:0000256" key="6">
    <source>
        <dbReference type="ARBA" id="ARBA00022833"/>
    </source>
</evidence>
<dbReference type="GO" id="GO:0005634">
    <property type="term" value="C:nucleus"/>
    <property type="evidence" value="ECO:0007669"/>
    <property type="project" value="UniProtKB-SubCell"/>
</dbReference>
<dbReference type="SUPFAM" id="SSF57667">
    <property type="entry name" value="beta-beta-alpha zinc fingers"/>
    <property type="match status" value="2"/>
</dbReference>
<feature type="domain" description="C2H2-type" evidence="13">
    <location>
        <begin position="39"/>
        <end position="66"/>
    </location>
</feature>
<dbReference type="InterPro" id="IPR050888">
    <property type="entry name" value="ZnF_C2H2-type_TF"/>
</dbReference>
<dbReference type="FunFam" id="3.30.160.60:FF:000508">
    <property type="entry name" value="Myeloid zinc finger 1"/>
    <property type="match status" value="1"/>
</dbReference>
<keyword evidence="10" id="KW-0539">Nucleus</keyword>
<keyword evidence="7" id="KW-0805">Transcription regulation</keyword>
<evidence type="ECO:0000256" key="7">
    <source>
        <dbReference type="ARBA" id="ARBA00023015"/>
    </source>
</evidence>
<evidence type="ECO:0000256" key="11">
    <source>
        <dbReference type="PROSITE-ProRule" id="PRU00042"/>
    </source>
</evidence>
<dbReference type="Pfam" id="PF00096">
    <property type="entry name" value="zf-C2H2"/>
    <property type="match status" value="1"/>
</dbReference>
<dbReference type="OrthoDB" id="10071823at2759"/>
<protein>
    <recommendedName>
        <fullName evidence="13">C2H2-type domain-containing protein</fullName>
    </recommendedName>
</protein>
<dbReference type="Proteomes" id="UP000887568">
    <property type="component" value="Unplaced"/>
</dbReference>
<organism evidence="14 15">
    <name type="scientific">Patiria miniata</name>
    <name type="common">Bat star</name>
    <name type="synonym">Asterina miniata</name>
    <dbReference type="NCBI Taxonomy" id="46514"/>
    <lineage>
        <taxon>Eukaryota</taxon>
        <taxon>Metazoa</taxon>
        <taxon>Echinodermata</taxon>
        <taxon>Eleutherozoa</taxon>
        <taxon>Asterozoa</taxon>
        <taxon>Asteroidea</taxon>
        <taxon>Valvatacea</taxon>
        <taxon>Valvatida</taxon>
        <taxon>Asterinidae</taxon>
        <taxon>Patiria</taxon>
    </lineage>
</organism>
<dbReference type="GO" id="GO:0003677">
    <property type="term" value="F:DNA binding"/>
    <property type="evidence" value="ECO:0007669"/>
    <property type="project" value="UniProtKB-KW"/>
</dbReference>
<feature type="region of interest" description="Disordered" evidence="12">
    <location>
        <begin position="1"/>
        <end position="34"/>
    </location>
</feature>
<dbReference type="Gene3D" id="3.30.160.60">
    <property type="entry name" value="Classic Zinc Finger"/>
    <property type="match status" value="4"/>
</dbReference>
<keyword evidence="6" id="KW-0862">Zinc</keyword>
<dbReference type="GO" id="GO:0008270">
    <property type="term" value="F:zinc ion binding"/>
    <property type="evidence" value="ECO:0007669"/>
    <property type="project" value="UniProtKB-KW"/>
</dbReference>
<evidence type="ECO:0000313" key="14">
    <source>
        <dbReference type="EnsemblMetazoa" id="XP_038076744.1"/>
    </source>
</evidence>
<proteinExistence type="inferred from homology"/>
<evidence type="ECO:0000256" key="3">
    <source>
        <dbReference type="ARBA" id="ARBA00022723"/>
    </source>
</evidence>
<dbReference type="PROSITE" id="PS00028">
    <property type="entry name" value="ZINC_FINGER_C2H2_1"/>
    <property type="match status" value="4"/>
</dbReference>
<keyword evidence="9" id="KW-0804">Transcription</keyword>
<evidence type="ECO:0000256" key="2">
    <source>
        <dbReference type="ARBA" id="ARBA00006991"/>
    </source>
</evidence>
<sequence>MSEKQPANGEEQPGSGEKQPANGEKSKKTSGKKRPREKVKCALCDFTSFPGYAMKRHMRIHTGEKPFMCAMCDQSFTQKSSLKEHLWKHSVLHSRHKCPHCDALFNLLADVQSHTIYMHSKVIENLACSFCEAVFDDRYSLLQHEKTHDDMYRYQCLECAFSSKFKDKLIIHMSVHNKHTPLRCNACKNTYKGKAGLLSHLFQMHGINMFGDLSDERAAAAANAAPKKLTNQQELEEQYQIVDEHGNTLELTEADAEAIRNAMQRSSGDETLQIIQNEEGTMTVTVVTVAPNMDETLQDISQNIELSVSGEGMDEGTVSQEADMEVETSTNQA</sequence>
<evidence type="ECO:0000256" key="1">
    <source>
        <dbReference type="ARBA" id="ARBA00004123"/>
    </source>
</evidence>
<dbReference type="AlphaFoldDB" id="A0A914BKW3"/>
<dbReference type="OMA" id="AHINHMH"/>